<sequence>MDEIYVGPITLSGMEIPDRVILGGDQRVVITEMPGGGRVINAQGAQPGPLVLEGRFVGPNALSRARILDQLRCQGTAVTFIGLGFSCDVWVTSFSFSYESKGIVCPYVMRLERRFDQTATTATTNALGAVVNALASSDAALSRAADSSSAFDVSSASIQSIIARNDIPDVDDLVTLASSAEALASIAEVGGVALDSVEFQTSSDVSNALVLASAQSAVVEASDYIRQAIVLSKS</sequence>
<comment type="caution">
    <text evidence="1">The sequence shown here is derived from an EMBL/GenBank/DDBJ whole genome shotgun (WGS) entry which is preliminary data.</text>
</comment>
<evidence type="ECO:0000313" key="1">
    <source>
        <dbReference type="EMBL" id="NVN39306.1"/>
    </source>
</evidence>
<protein>
    <submittedName>
        <fullName evidence="1">Uncharacterized protein</fullName>
    </submittedName>
</protein>
<reference evidence="1 2" key="1">
    <citation type="submission" date="2020-06" db="EMBL/GenBank/DDBJ databases">
        <title>Description of novel acetic acid bacteria.</title>
        <authorList>
            <person name="Sombolestani A."/>
        </authorList>
    </citation>
    <scope>NUCLEOTIDE SEQUENCE [LARGE SCALE GENOMIC DNA]</scope>
    <source>
        <strain evidence="1 2">LMG 27010</strain>
    </source>
</reference>
<proteinExistence type="predicted"/>
<name>A0A850PAF2_9PROT</name>
<dbReference type="RefSeq" id="WP_176612324.1">
    <property type="nucleotide sequence ID" value="NZ_JABXXR010000006.1"/>
</dbReference>
<dbReference type="Proteomes" id="UP000585665">
    <property type="component" value="Unassembled WGS sequence"/>
</dbReference>
<organism evidence="1 2">
    <name type="scientific">Ameyamaea chiangmaiensis</name>
    <dbReference type="NCBI Taxonomy" id="442969"/>
    <lineage>
        <taxon>Bacteria</taxon>
        <taxon>Pseudomonadati</taxon>
        <taxon>Pseudomonadota</taxon>
        <taxon>Alphaproteobacteria</taxon>
        <taxon>Acetobacterales</taxon>
        <taxon>Acetobacteraceae</taxon>
        <taxon>Ameyamaea</taxon>
    </lineage>
</organism>
<accession>A0A850PAF2</accession>
<dbReference type="EMBL" id="JABXXR010000006">
    <property type="protein sequence ID" value="NVN39306.1"/>
    <property type="molecule type" value="Genomic_DNA"/>
</dbReference>
<evidence type="ECO:0000313" key="2">
    <source>
        <dbReference type="Proteomes" id="UP000585665"/>
    </source>
</evidence>
<dbReference type="AlphaFoldDB" id="A0A850PAF2"/>
<gene>
    <name evidence="1" type="ORF">HUK82_01825</name>
</gene>
<keyword evidence="2" id="KW-1185">Reference proteome</keyword>